<dbReference type="OrthoDB" id="416999at2759"/>
<evidence type="ECO:0000256" key="1">
    <source>
        <dbReference type="SAM" id="MobiDB-lite"/>
    </source>
</evidence>
<gene>
    <name evidence="2" type="ORF">AK812_SmicGene37341</name>
</gene>
<protein>
    <submittedName>
        <fullName evidence="2">Uncharacterized protein</fullName>
    </submittedName>
</protein>
<dbReference type="EMBL" id="LSRX01001228">
    <property type="protein sequence ID" value="OLP82039.1"/>
    <property type="molecule type" value="Genomic_DNA"/>
</dbReference>
<reference evidence="2 3" key="1">
    <citation type="submission" date="2016-02" db="EMBL/GenBank/DDBJ databases">
        <title>Genome analysis of coral dinoflagellate symbionts highlights evolutionary adaptations to a symbiotic lifestyle.</title>
        <authorList>
            <person name="Aranda M."/>
            <person name="Li Y."/>
            <person name="Liew Y.J."/>
            <person name="Baumgarten S."/>
            <person name="Simakov O."/>
            <person name="Wilson M."/>
            <person name="Piel J."/>
            <person name="Ashoor H."/>
            <person name="Bougouffa S."/>
            <person name="Bajic V.B."/>
            <person name="Ryu T."/>
            <person name="Ravasi T."/>
            <person name="Bayer T."/>
            <person name="Micklem G."/>
            <person name="Kim H."/>
            <person name="Bhak J."/>
            <person name="Lajeunesse T.C."/>
            <person name="Voolstra C.R."/>
        </authorList>
    </citation>
    <scope>NUCLEOTIDE SEQUENCE [LARGE SCALE GENOMIC DNA]</scope>
    <source>
        <strain evidence="2 3">CCMP2467</strain>
    </source>
</reference>
<organism evidence="2 3">
    <name type="scientific">Symbiodinium microadriaticum</name>
    <name type="common">Dinoflagellate</name>
    <name type="synonym">Zooxanthella microadriatica</name>
    <dbReference type="NCBI Taxonomy" id="2951"/>
    <lineage>
        <taxon>Eukaryota</taxon>
        <taxon>Sar</taxon>
        <taxon>Alveolata</taxon>
        <taxon>Dinophyceae</taxon>
        <taxon>Suessiales</taxon>
        <taxon>Symbiodiniaceae</taxon>
        <taxon>Symbiodinium</taxon>
    </lineage>
</organism>
<feature type="region of interest" description="Disordered" evidence="1">
    <location>
        <begin position="153"/>
        <end position="173"/>
    </location>
</feature>
<dbReference type="Proteomes" id="UP000186817">
    <property type="component" value="Unassembled WGS sequence"/>
</dbReference>
<comment type="caution">
    <text evidence="2">The sequence shown here is derived from an EMBL/GenBank/DDBJ whole genome shotgun (WGS) entry which is preliminary data.</text>
</comment>
<proteinExistence type="predicted"/>
<evidence type="ECO:0000313" key="3">
    <source>
        <dbReference type="Proteomes" id="UP000186817"/>
    </source>
</evidence>
<accession>A0A1Q9CGJ4</accession>
<name>A0A1Q9CGJ4_SYMMI</name>
<keyword evidence="3" id="KW-1185">Reference proteome</keyword>
<evidence type="ECO:0000313" key="2">
    <source>
        <dbReference type="EMBL" id="OLP82039.1"/>
    </source>
</evidence>
<sequence length="555" mass="63137">MADHCVQRDFFWRLSFKGGTDCDRAQLLGQDLIKDLEASEGICQQLRTHAESMKTGNMTKAFRFLVEEISDIRKSVSKEQWELQKICRKMGWPSGTTKIAEDKGHAIIEEEALPRFREYLQDSRKEPILKHHVVVSPAYLPLLEKLMAERLTGERQPKLSPPTRNELPSDGFLSPEEKADILKQLRLTLEDKLKSKQARKLEVEQKRANVNAMLSEIPRQFDEVSILSLDSRRTKTTGILAKHTFKVNLVALPSVWKDSEVDDGAGVSSQSEIFNLVAERLCEMYGISISGDALRDIFFECCELEDKMSRAGDVSDVSEDPASPDASIEEVEDFIQELGKGDFELGDKHKFAAYWMSAVPAFEQEVVIKYLLSKAKTLAARWSGDQIPREAFEEIEQQLMQSTMHCFTFQSLSKCFIHRVQNSDVVFRRAARGLLLELDVDELFGSAPVEKQPDTANLEELVFRLAGRACVALRKAALHAEKYWQEAVALPAKMRWQEVRDAAAEKCRGKPGPKIYRSDRVRRNTLQTYGSWMCPPSKEVVKQAKTATYRITHNM</sequence>
<dbReference type="AlphaFoldDB" id="A0A1Q9CGJ4"/>